<organism evidence="1 2">
    <name type="scientific">Sinorhizobium phage ort11</name>
    <dbReference type="NCBI Taxonomy" id="2599764"/>
    <lineage>
        <taxon>Viruses</taxon>
        <taxon>Duplodnaviria</taxon>
        <taxon>Heunggongvirae</taxon>
        <taxon>Uroviricota</taxon>
        <taxon>Caudoviricetes</taxon>
        <taxon>Schitoviridae</taxon>
        <taxon>Huelvavirus</taxon>
        <taxon>Huelvavirus ort11</taxon>
    </lineage>
</organism>
<name>A0A5C2H1F7_9CAUD</name>
<proteinExistence type="predicted"/>
<sequence>MEAEIINNIEKHAVREMIQDTIKRAKDLKASRNIAMVITNLENAEDKIIRAIEEEKTPN</sequence>
<evidence type="ECO:0000313" key="2">
    <source>
        <dbReference type="Proteomes" id="UP000322838"/>
    </source>
</evidence>
<keyword evidence="2" id="KW-1185">Reference proteome</keyword>
<accession>A0A5C2H1F7</accession>
<dbReference type="EMBL" id="MN228696">
    <property type="protein sequence ID" value="QEP29864.1"/>
    <property type="molecule type" value="Genomic_DNA"/>
</dbReference>
<reference evidence="2" key="1">
    <citation type="submission" date="2019-07" db="EMBL/GenBank/DDBJ databases">
        <authorList>
            <person name="Cubo M.T."/>
            <person name="Espuny M.D.R."/>
            <person name="Balsanelli E."/>
        </authorList>
    </citation>
    <scope>NUCLEOTIDE SEQUENCE [LARGE SCALE GENOMIC DNA]</scope>
</reference>
<gene>
    <name evidence="1" type="ORF">Smphiort11_066</name>
</gene>
<protein>
    <submittedName>
        <fullName evidence="1">Uncharacterized protein</fullName>
    </submittedName>
</protein>
<evidence type="ECO:0000313" key="1">
    <source>
        <dbReference type="EMBL" id="QEP29864.1"/>
    </source>
</evidence>
<dbReference type="Proteomes" id="UP000322838">
    <property type="component" value="Segment"/>
</dbReference>